<proteinExistence type="predicted"/>
<keyword evidence="2" id="KW-1185">Reference proteome</keyword>
<reference evidence="1" key="1">
    <citation type="submission" date="2020-07" db="EMBL/GenBank/DDBJ databases">
        <title>Ethylene signaling mediates host invasion by parasitic plants.</title>
        <authorList>
            <person name="Yoshida S."/>
        </authorList>
    </citation>
    <scope>NUCLEOTIDE SEQUENCE</scope>
    <source>
        <strain evidence="1">Okayama</strain>
    </source>
</reference>
<dbReference type="AlphaFoldDB" id="A0A830D1U6"/>
<dbReference type="Pfam" id="PF14009">
    <property type="entry name" value="PADRE"/>
    <property type="match status" value="1"/>
</dbReference>
<evidence type="ECO:0000313" key="2">
    <source>
        <dbReference type="Proteomes" id="UP000653305"/>
    </source>
</evidence>
<gene>
    <name evidence="1" type="ORF">PHJA_002526700</name>
</gene>
<dbReference type="InterPro" id="IPR025322">
    <property type="entry name" value="PADRE_dom"/>
</dbReference>
<sequence>MGNCRSRESIRSDFTAKLILQNGQLREFTCPIKVSDLLQQNPSCFICSADEMEFDQFAVEIGGDEVLRLGEVYFELPLGWRSQRLQAEDMAALAVKASLALSTSGYEYDDEMMRSCGCCAPRKVEPTVSFFSEKERPPVDGYGGKGRRKLSAIIEE</sequence>
<accession>A0A830D1U6</accession>
<dbReference type="PANTHER" id="PTHR33052">
    <property type="entry name" value="DUF4228 DOMAIN PROTEIN-RELATED"/>
    <property type="match status" value="1"/>
</dbReference>
<comment type="caution">
    <text evidence="1">The sequence shown here is derived from an EMBL/GenBank/DDBJ whole genome shotgun (WGS) entry which is preliminary data.</text>
</comment>
<dbReference type="Proteomes" id="UP000653305">
    <property type="component" value="Unassembled WGS sequence"/>
</dbReference>
<protein>
    <submittedName>
        <fullName evidence="1">Uncharacterized protein</fullName>
    </submittedName>
</protein>
<dbReference type="EMBL" id="BMAC01000874">
    <property type="protein sequence ID" value="GFQ03829.1"/>
    <property type="molecule type" value="Genomic_DNA"/>
</dbReference>
<organism evidence="1 2">
    <name type="scientific">Phtheirospermum japonicum</name>
    <dbReference type="NCBI Taxonomy" id="374723"/>
    <lineage>
        <taxon>Eukaryota</taxon>
        <taxon>Viridiplantae</taxon>
        <taxon>Streptophyta</taxon>
        <taxon>Embryophyta</taxon>
        <taxon>Tracheophyta</taxon>
        <taxon>Spermatophyta</taxon>
        <taxon>Magnoliopsida</taxon>
        <taxon>eudicotyledons</taxon>
        <taxon>Gunneridae</taxon>
        <taxon>Pentapetalae</taxon>
        <taxon>asterids</taxon>
        <taxon>lamiids</taxon>
        <taxon>Lamiales</taxon>
        <taxon>Orobanchaceae</taxon>
        <taxon>Orobanchaceae incertae sedis</taxon>
        <taxon>Phtheirospermum</taxon>
    </lineage>
</organism>
<evidence type="ECO:0000313" key="1">
    <source>
        <dbReference type="EMBL" id="GFQ03829.1"/>
    </source>
</evidence>
<name>A0A830D1U6_9LAMI</name>
<dbReference type="OrthoDB" id="843671at2759"/>